<comment type="caution">
    <text evidence="3">The sequence shown here is derived from an EMBL/GenBank/DDBJ whole genome shotgun (WGS) entry which is preliminary data.</text>
</comment>
<sequence length="587" mass="68199">MSSNHLSHIPVPKSPRFLATPNKSTLYSLTKNINNINNNNNNNNRNNLNNQSGVSVAAHLASFESLDASVNNTNKSKIKKSIYTTNLRFNNNNNNSIDNNFKNQQRKFDTRRQLFDRKNDNNDNSTSEQNNKYARENQELHVQVREKDEKLEKLRTVSEAVCKEYEQLKRQYEIEMGAMHKAMHQASQWYQQNRHLKRQSQALVSRFLDSSPDALAELYPDQVDNDKDDVEELRQTITELSSEIAKLQTELNSVRLQEFEAQEQAALSNEKWEEEKELRQINDNIIKQSIEHNEKLENVTKLMNEQYQELKNQYEKEKLNTILYKNEIDNIKKERNILAHQSAILMNDTNNDDNLKYINAIQEIENLKRQLEDEKLMNQQKIEQLELKLKDNSKNDEFIIIEEKLKLAEFDLIQERAEIAEAEVERLREIIVNLEEKIDEIENSKVQISPVPAPPPPPPPPPPPLSQQFNDSSNASIKLLTRERLDNRNSAICDMENILGIKKKPCAVPQQPAIDDIINQIKGGRFTLKQTDKQRDDEQRKKRESQTTPPAVSEMLSILGTMRRRASSTRQLYKSSQDFQIQSNQGA</sequence>
<dbReference type="AlphaFoldDB" id="A0A835CJW1"/>
<feature type="coiled-coil region" evidence="1">
    <location>
        <begin position="223"/>
        <end position="444"/>
    </location>
</feature>
<dbReference type="GO" id="GO:2001224">
    <property type="term" value="P:positive regulation of neuron migration"/>
    <property type="evidence" value="ECO:0007669"/>
    <property type="project" value="TreeGrafter"/>
</dbReference>
<feature type="region of interest" description="Disordered" evidence="2">
    <location>
        <begin position="114"/>
        <end position="138"/>
    </location>
</feature>
<evidence type="ECO:0000256" key="2">
    <source>
        <dbReference type="SAM" id="MobiDB-lite"/>
    </source>
</evidence>
<protein>
    <recommendedName>
        <fullName evidence="5">Shootin-1</fullName>
    </recommendedName>
</protein>
<feature type="region of interest" description="Disordered" evidence="2">
    <location>
        <begin position="529"/>
        <end position="587"/>
    </location>
</feature>
<dbReference type="GO" id="GO:0048812">
    <property type="term" value="P:neuron projection morphogenesis"/>
    <property type="evidence" value="ECO:0007669"/>
    <property type="project" value="TreeGrafter"/>
</dbReference>
<evidence type="ECO:0000313" key="3">
    <source>
        <dbReference type="EMBL" id="KAF7987284.1"/>
    </source>
</evidence>
<evidence type="ECO:0000313" key="4">
    <source>
        <dbReference type="Proteomes" id="UP000639338"/>
    </source>
</evidence>
<dbReference type="PANTHER" id="PTHR46606:SF5">
    <property type="entry name" value="SHOOTIN-1"/>
    <property type="match status" value="1"/>
</dbReference>
<name>A0A835CJW1_APHGI</name>
<keyword evidence="1" id="KW-0175">Coiled coil</keyword>
<dbReference type="Proteomes" id="UP000639338">
    <property type="component" value="Unassembled WGS sequence"/>
</dbReference>
<dbReference type="GO" id="GO:0031252">
    <property type="term" value="C:cell leading edge"/>
    <property type="evidence" value="ECO:0007669"/>
    <property type="project" value="TreeGrafter"/>
</dbReference>
<proteinExistence type="predicted"/>
<evidence type="ECO:0008006" key="5">
    <source>
        <dbReference type="Google" id="ProtNLM"/>
    </source>
</evidence>
<dbReference type="EMBL" id="JACMRX010000006">
    <property type="protein sequence ID" value="KAF7987284.1"/>
    <property type="molecule type" value="Genomic_DNA"/>
</dbReference>
<feature type="region of interest" description="Disordered" evidence="2">
    <location>
        <begin position="447"/>
        <end position="471"/>
    </location>
</feature>
<accession>A0A835CJW1</accession>
<dbReference type="PANTHER" id="PTHR46606">
    <property type="entry name" value="SHOOTIN-1"/>
    <property type="match status" value="1"/>
</dbReference>
<feature type="compositionally biased region" description="Polar residues" evidence="2">
    <location>
        <begin position="122"/>
        <end position="132"/>
    </location>
</feature>
<reference evidence="3 4" key="1">
    <citation type="submission" date="2020-08" db="EMBL/GenBank/DDBJ databases">
        <title>Aphidius gifuensis genome sequencing and assembly.</title>
        <authorList>
            <person name="Du Z."/>
        </authorList>
    </citation>
    <scope>NUCLEOTIDE SEQUENCE [LARGE SCALE GENOMIC DNA]</scope>
    <source>
        <strain evidence="3">YNYX2018</strain>
        <tissue evidence="3">Adults</tissue>
    </source>
</reference>
<feature type="compositionally biased region" description="Basic and acidic residues" evidence="2">
    <location>
        <begin position="530"/>
        <end position="545"/>
    </location>
</feature>
<dbReference type="GO" id="GO:0005737">
    <property type="term" value="C:cytoplasm"/>
    <property type="evidence" value="ECO:0007669"/>
    <property type="project" value="TreeGrafter"/>
</dbReference>
<organism evidence="3 4">
    <name type="scientific">Aphidius gifuensis</name>
    <name type="common">Parasitoid wasp</name>
    <dbReference type="NCBI Taxonomy" id="684658"/>
    <lineage>
        <taxon>Eukaryota</taxon>
        <taxon>Metazoa</taxon>
        <taxon>Ecdysozoa</taxon>
        <taxon>Arthropoda</taxon>
        <taxon>Hexapoda</taxon>
        <taxon>Insecta</taxon>
        <taxon>Pterygota</taxon>
        <taxon>Neoptera</taxon>
        <taxon>Endopterygota</taxon>
        <taxon>Hymenoptera</taxon>
        <taxon>Apocrita</taxon>
        <taxon>Ichneumonoidea</taxon>
        <taxon>Braconidae</taxon>
        <taxon>Aphidiinae</taxon>
        <taxon>Aphidius</taxon>
    </lineage>
</organism>
<evidence type="ECO:0000256" key="1">
    <source>
        <dbReference type="SAM" id="Coils"/>
    </source>
</evidence>
<feature type="compositionally biased region" description="Pro residues" evidence="2">
    <location>
        <begin position="451"/>
        <end position="465"/>
    </location>
</feature>
<keyword evidence="4" id="KW-1185">Reference proteome</keyword>
<feature type="compositionally biased region" description="Polar residues" evidence="2">
    <location>
        <begin position="568"/>
        <end position="587"/>
    </location>
</feature>
<dbReference type="OrthoDB" id="6429491at2759"/>
<dbReference type="InterPro" id="IPR024849">
    <property type="entry name" value="Shootin-1"/>
</dbReference>
<gene>
    <name evidence="3" type="ORF">HCN44_003046</name>
</gene>
<dbReference type="GO" id="GO:0044295">
    <property type="term" value="C:axonal growth cone"/>
    <property type="evidence" value="ECO:0007669"/>
    <property type="project" value="TreeGrafter"/>
</dbReference>